<protein>
    <submittedName>
        <fullName evidence="2">Uncharacterized protein</fullName>
    </submittedName>
</protein>
<sequence>MEQGLFPEMKGPLNVQSAGSRGSRLTSSICSNAECQPSTAGSLTTWDGTSVGFIYTRGSETLCAKDHI</sequence>
<gene>
    <name evidence="2" type="ORF">ILYODFUR_001808</name>
</gene>
<evidence type="ECO:0000313" key="3">
    <source>
        <dbReference type="Proteomes" id="UP001482620"/>
    </source>
</evidence>
<proteinExistence type="predicted"/>
<keyword evidence="3" id="KW-1185">Reference proteome</keyword>
<evidence type="ECO:0000313" key="2">
    <source>
        <dbReference type="EMBL" id="MEQ2227774.1"/>
    </source>
</evidence>
<dbReference type="EMBL" id="JAHRIQ010023251">
    <property type="protein sequence ID" value="MEQ2227774.1"/>
    <property type="molecule type" value="Genomic_DNA"/>
</dbReference>
<accession>A0ABV0T5L0</accession>
<reference evidence="2 3" key="1">
    <citation type="submission" date="2021-06" db="EMBL/GenBank/DDBJ databases">
        <authorList>
            <person name="Palmer J.M."/>
        </authorList>
    </citation>
    <scope>NUCLEOTIDE SEQUENCE [LARGE SCALE GENOMIC DNA]</scope>
    <source>
        <strain evidence="3">if_2019</strain>
        <tissue evidence="2">Muscle</tissue>
    </source>
</reference>
<evidence type="ECO:0000256" key="1">
    <source>
        <dbReference type="SAM" id="MobiDB-lite"/>
    </source>
</evidence>
<name>A0ABV0T5L0_9TELE</name>
<dbReference type="Proteomes" id="UP001482620">
    <property type="component" value="Unassembled WGS sequence"/>
</dbReference>
<feature type="region of interest" description="Disordered" evidence="1">
    <location>
        <begin position="1"/>
        <end position="21"/>
    </location>
</feature>
<organism evidence="2 3">
    <name type="scientific">Ilyodon furcidens</name>
    <name type="common">goldbreast splitfin</name>
    <dbReference type="NCBI Taxonomy" id="33524"/>
    <lineage>
        <taxon>Eukaryota</taxon>
        <taxon>Metazoa</taxon>
        <taxon>Chordata</taxon>
        <taxon>Craniata</taxon>
        <taxon>Vertebrata</taxon>
        <taxon>Euteleostomi</taxon>
        <taxon>Actinopterygii</taxon>
        <taxon>Neopterygii</taxon>
        <taxon>Teleostei</taxon>
        <taxon>Neoteleostei</taxon>
        <taxon>Acanthomorphata</taxon>
        <taxon>Ovalentaria</taxon>
        <taxon>Atherinomorphae</taxon>
        <taxon>Cyprinodontiformes</taxon>
        <taxon>Goodeidae</taxon>
        <taxon>Ilyodon</taxon>
    </lineage>
</organism>
<comment type="caution">
    <text evidence="2">The sequence shown here is derived from an EMBL/GenBank/DDBJ whole genome shotgun (WGS) entry which is preliminary data.</text>
</comment>